<dbReference type="Proteomes" id="UP000239757">
    <property type="component" value="Unassembled WGS sequence"/>
</dbReference>
<dbReference type="EMBL" id="KZ669443">
    <property type="protein sequence ID" value="PPR85345.1"/>
    <property type="molecule type" value="Genomic_DNA"/>
</dbReference>
<sequence length="193" mass="21160">MKKSIPMKLMHLTAKKTGLKQSKEICNLFPSVSRGCRASYRAECRKQNAGVLNPALPFSTRPNAVARPEIRMAFASKTLSASALCPLENHFALPAANEQYEVVELSWGKQLEGSYPGKRKRLKQGSKHMLASDCPPGISTAPAPSVELRRYQKAMRLASSSGSKESSVLSNQEKARFGCLSANKEGHRATRKN</sequence>
<protein>
    <submittedName>
        <fullName evidence="1">Uncharacterized protein</fullName>
    </submittedName>
</protein>
<evidence type="ECO:0000313" key="2">
    <source>
        <dbReference type="Proteomes" id="UP000239757"/>
    </source>
</evidence>
<accession>A0A2P5W2Q7</accession>
<gene>
    <name evidence="1" type="ORF">GOBAR_AA35346</name>
</gene>
<proteinExistence type="predicted"/>
<evidence type="ECO:0000313" key="1">
    <source>
        <dbReference type="EMBL" id="PPR85345.1"/>
    </source>
</evidence>
<name>A0A2P5W2Q7_GOSBA</name>
<dbReference type="AlphaFoldDB" id="A0A2P5W2Q7"/>
<organism evidence="1 2">
    <name type="scientific">Gossypium barbadense</name>
    <name type="common">Sea Island cotton</name>
    <name type="synonym">Hibiscus barbadensis</name>
    <dbReference type="NCBI Taxonomy" id="3634"/>
    <lineage>
        <taxon>Eukaryota</taxon>
        <taxon>Viridiplantae</taxon>
        <taxon>Streptophyta</taxon>
        <taxon>Embryophyta</taxon>
        <taxon>Tracheophyta</taxon>
        <taxon>Spermatophyta</taxon>
        <taxon>Magnoliopsida</taxon>
        <taxon>eudicotyledons</taxon>
        <taxon>Gunneridae</taxon>
        <taxon>Pentapetalae</taxon>
        <taxon>rosids</taxon>
        <taxon>malvids</taxon>
        <taxon>Malvales</taxon>
        <taxon>Malvaceae</taxon>
        <taxon>Malvoideae</taxon>
        <taxon>Gossypium</taxon>
    </lineage>
</organism>
<reference evidence="1 2" key="1">
    <citation type="submission" date="2015-01" db="EMBL/GenBank/DDBJ databases">
        <title>Genome of allotetraploid Gossypium barbadense reveals genomic plasticity and fiber elongation in cotton evolution.</title>
        <authorList>
            <person name="Chen X."/>
            <person name="Liu X."/>
            <person name="Zhao B."/>
            <person name="Zheng H."/>
            <person name="Hu Y."/>
            <person name="Lu G."/>
            <person name="Yang C."/>
            <person name="Chen J."/>
            <person name="Shan C."/>
            <person name="Zhang L."/>
            <person name="Zhou Y."/>
            <person name="Wang L."/>
            <person name="Guo W."/>
            <person name="Bai Y."/>
            <person name="Ruan J."/>
            <person name="Shangguan X."/>
            <person name="Mao Y."/>
            <person name="Jiang J."/>
            <person name="Zhu Y."/>
            <person name="Lei J."/>
            <person name="Kang H."/>
            <person name="Chen S."/>
            <person name="He X."/>
            <person name="Wang R."/>
            <person name="Wang Y."/>
            <person name="Chen J."/>
            <person name="Wang L."/>
            <person name="Yu S."/>
            <person name="Wang B."/>
            <person name="Wei J."/>
            <person name="Song S."/>
            <person name="Lu X."/>
            <person name="Gao Z."/>
            <person name="Gu W."/>
            <person name="Deng X."/>
            <person name="Ma D."/>
            <person name="Wang S."/>
            <person name="Liang W."/>
            <person name="Fang L."/>
            <person name="Cai C."/>
            <person name="Zhu X."/>
            <person name="Zhou B."/>
            <person name="Zhang Y."/>
            <person name="Chen Z."/>
            <person name="Xu S."/>
            <person name="Zhu R."/>
            <person name="Wang S."/>
            <person name="Zhang T."/>
            <person name="Zhao G."/>
        </authorList>
    </citation>
    <scope>NUCLEOTIDE SEQUENCE [LARGE SCALE GENOMIC DNA]</scope>
    <source>
        <strain evidence="2">cv. Xinhai21</strain>
        <tissue evidence="1">Leaf</tissue>
    </source>
</reference>